<comment type="caution">
    <text evidence="1">The sequence shown here is derived from an EMBL/GenBank/DDBJ whole genome shotgun (WGS) entry which is preliminary data.</text>
</comment>
<protein>
    <submittedName>
        <fullName evidence="1">Peroxiredoxin Ahp1p</fullName>
    </submittedName>
</protein>
<gene>
    <name evidence="1" type="ORF">CLIB1444_04S09604</name>
</gene>
<keyword evidence="2" id="KW-1185">Reference proteome</keyword>
<evidence type="ECO:0000313" key="2">
    <source>
        <dbReference type="Proteomes" id="UP001152531"/>
    </source>
</evidence>
<proteinExistence type="predicted"/>
<sequence length="176" mass="18884">MFRSSLKSIRSFHSTIPRFVKVGDSIPSISLAFQSPGNSIDLSKELASGKSVIIGVPGAFSPGCTQSHLPGYFSKIKEFGAKGYEKFIVVAVNDAFVMNSWSETFGDLPEVKFVADASGDFVTALDLKFDASKFFGNERAKRFALLVEDGAVKGSFVEPDNTSVDVSAADKVLPEA</sequence>
<reference evidence="1" key="1">
    <citation type="submission" date="2022-06" db="EMBL/GenBank/DDBJ databases">
        <authorList>
            <person name="Legras J.-L."/>
            <person name="Devillers H."/>
            <person name="Grondin C."/>
        </authorList>
    </citation>
    <scope>NUCLEOTIDE SEQUENCE</scope>
    <source>
        <strain evidence="1">CLIB 1444</strain>
    </source>
</reference>
<organism evidence="1 2">
    <name type="scientific">[Candida] jaroonii</name>
    <dbReference type="NCBI Taxonomy" id="467808"/>
    <lineage>
        <taxon>Eukaryota</taxon>
        <taxon>Fungi</taxon>
        <taxon>Dikarya</taxon>
        <taxon>Ascomycota</taxon>
        <taxon>Saccharomycotina</taxon>
        <taxon>Pichiomycetes</taxon>
        <taxon>Debaryomycetaceae</taxon>
        <taxon>Yamadazyma</taxon>
    </lineage>
</organism>
<dbReference type="EMBL" id="CALSDN010000004">
    <property type="protein sequence ID" value="CAH6720862.1"/>
    <property type="molecule type" value="Genomic_DNA"/>
</dbReference>
<accession>A0ACA9Y818</accession>
<evidence type="ECO:0000313" key="1">
    <source>
        <dbReference type="EMBL" id="CAH6720862.1"/>
    </source>
</evidence>
<name>A0ACA9Y818_9ASCO</name>
<dbReference type="Proteomes" id="UP001152531">
    <property type="component" value="Unassembled WGS sequence"/>
</dbReference>